<dbReference type="Gene3D" id="1.40.20.10">
    <property type="entry name" value="CHAD domain"/>
    <property type="match status" value="1"/>
</dbReference>
<evidence type="ECO:0000259" key="3">
    <source>
        <dbReference type="PROSITE" id="PS51708"/>
    </source>
</evidence>
<dbReference type="RefSeq" id="WP_167923883.1">
    <property type="nucleotide sequence ID" value="NZ_JAATVY010000002.1"/>
</dbReference>
<accession>A0ABX0XUT5</accession>
<reference evidence="4 5" key="1">
    <citation type="submission" date="2020-03" db="EMBL/GenBank/DDBJ databases">
        <title>WGS of the type strain of Planosporangium spp.</title>
        <authorList>
            <person name="Thawai C."/>
        </authorList>
    </citation>
    <scope>NUCLEOTIDE SEQUENCE [LARGE SCALE GENOMIC DNA]</scope>
    <source>
        <strain evidence="4 5">TBRC 5610</strain>
    </source>
</reference>
<proteinExistence type="predicted"/>
<dbReference type="PROSITE" id="PS51707">
    <property type="entry name" value="CYTH"/>
    <property type="match status" value="1"/>
</dbReference>
<dbReference type="PANTHER" id="PTHR39339:SF1">
    <property type="entry name" value="CHAD DOMAIN-CONTAINING PROTEIN"/>
    <property type="match status" value="1"/>
</dbReference>
<dbReference type="Proteomes" id="UP000722989">
    <property type="component" value="Unassembled WGS sequence"/>
</dbReference>
<evidence type="ECO:0000256" key="1">
    <source>
        <dbReference type="SAM" id="MobiDB-lite"/>
    </source>
</evidence>
<dbReference type="InterPro" id="IPR033469">
    <property type="entry name" value="CYTH-like_dom_sf"/>
</dbReference>
<evidence type="ECO:0000313" key="5">
    <source>
        <dbReference type="Proteomes" id="UP000722989"/>
    </source>
</evidence>
<comment type="caution">
    <text evidence="4">The sequence shown here is derived from an EMBL/GenBank/DDBJ whole genome shotgun (WGS) entry which is preliminary data.</text>
</comment>
<organism evidence="4 5">
    <name type="scientific">Planosporangium thailandense</name>
    <dbReference type="NCBI Taxonomy" id="765197"/>
    <lineage>
        <taxon>Bacteria</taxon>
        <taxon>Bacillati</taxon>
        <taxon>Actinomycetota</taxon>
        <taxon>Actinomycetes</taxon>
        <taxon>Micromonosporales</taxon>
        <taxon>Micromonosporaceae</taxon>
        <taxon>Planosporangium</taxon>
    </lineage>
</organism>
<sequence>MSAKTEVESTYEVPVDFAVPDLTGVSGVAAVDEPVTHRLDATYYDTPGLRLAARRVHLRRRSGGHDAGWHLKRPAGNGDRTEAHAPLGGRNRRVPAELAAEIRALSRGEPLAPVARVRTRRVERALRAADGTVLALVADDVVSSTTSGGAKAEPQRWRELEVELVDGDRQLLDAVDVALRAAGARPARIASKLARALGDRYPADEPPGTFDPPGRLLNAYLRQQRDAIGDNDPGVRRGDPEAVHAMRVATRRLRSTLRTFRPVLDADRTRPLSEEARWVAQALGEVRDADVMAGRLAAAVAAEPAEIVVGPVAAGIRERLGARHAQARVRLIEALDSPRYAAFLDALDDLVRTEPSGPVTATRLRRLANRAVLDADRYLDDALGLAPGTGPRDACLHEARKAYKRARYAVEAIAPLAGKPARRLTGRLTALQDLLGAHQDAIVTGELLRDLGAQAHLASESAFTYGLLHARQHEADERRLERIPRARRRARRPKVRRWLER</sequence>
<dbReference type="PROSITE" id="PS51708">
    <property type="entry name" value="CHAD"/>
    <property type="match status" value="1"/>
</dbReference>
<dbReference type="CDD" id="cd07374">
    <property type="entry name" value="CYTH-like_Pase"/>
    <property type="match status" value="1"/>
</dbReference>
<protein>
    <submittedName>
        <fullName evidence="4">CYTH and CHAD domain-containing protein</fullName>
    </submittedName>
</protein>
<keyword evidence="5" id="KW-1185">Reference proteome</keyword>
<dbReference type="Pfam" id="PF01928">
    <property type="entry name" value="CYTH"/>
    <property type="match status" value="1"/>
</dbReference>
<dbReference type="Gene3D" id="2.40.320.10">
    <property type="entry name" value="Hypothetical Protein Pfu-838710-001"/>
    <property type="match status" value="1"/>
</dbReference>
<feature type="domain" description="CHAD" evidence="3">
    <location>
        <begin position="210"/>
        <end position="492"/>
    </location>
</feature>
<dbReference type="SMART" id="SM01118">
    <property type="entry name" value="CYTH"/>
    <property type="match status" value="1"/>
</dbReference>
<dbReference type="SMART" id="SM00880">
    <property type="entry name" value="CHAD"/>
    <property type="match status" value="1"/>
</dbReference>
<gene>
    <name evidence="4" type="ORF">HC031_04670</name>
</gene>
<dbReference type="InterPro" id="IPR038186">
    <property type="entry name" value="CHAD_dom_sf"/>
</dbReference>
<name>A0ABX0XUT5_9ACTN</name>
<dbReference type="SUPFAM" id="SSF55154">
    <property type="entry name" value="CYTH-like phosphatases"/>
    <property type="match status" value="1"/>
</dbReference>
<evidence type="ECO:0000313" key="4">
    <source>
        <dbReference type="EMBL" id="NJC69020.1"/>
    </source>
</evidence>
<dbReference type="InterPro" id="IPR023577">
    <property type="entry name" value="CYTH_domain"/>
</dbReference>
<dbReference type="PANTHER" id="PTHR39339">
    <property type="entry name" value="SLR1444 PROTEIN"/>
    <property type="match status" value="1"/>
</dbReference>
<dbReference type="Pfam" id="PF05235">
    <property type="entry name" value="CHAD"/>
    <property type="match status" value="1"/>
</dbReference>
<dbReference type="InterPro" id="IPR007899">
    <property type="entry name" value="CHAD_dom"/>
</dbReference>
<feature type="domain" description="CYTH" evidence="2">
    <location>
        <begin position="4"/>
        <end position="203"/>
    </location>
</feature>
<dbReference type="EMBL" id="JAATVY010000002">
    <property type="protein sequence ID" value="NJC69020.1"/>
    <property type="molecule type" value="Genomic_DNA"/>
</dbReference>
<evidence type="ECO:0000259" key="2">
    <source>
        <dbReference type="PROSITE" id="PS51707"/>
    </source>
</evidence>
<feature type="region of interest" description="Disordered" evidence="1">
    <location>
        <begin position="62"/>
        <end position="88"/>
    </location>
</feature>